<feature type="signal peptide" evidence="2">
    <location>
        <begin position="1"/>
        <end position="28"/>
    </location>
</feature>
<feature type="chain" id="PRO_5045963307" description="Intersectin-EH binding protein Ibp1" evidence="2">
    <location>
        <begin position="29"/>
        <end position="84"/>
    </location>
</feature>
<name>A0ABU3WKS5_9NOCA</name>
<organism evidence="3 4">
    <name type="scientific">Rhodococcus zopfii</name>
    <dbReference type="NCBI Taxonomy" id="43772"/>
    <lineage>
        <taxon>Bacteria</taxon>
        <taxon>Bacillati</taxon>
        <taxon>Actinomycetota</taxon>
        <taxon>Actinomycetes</taxon>
        <taxon>Mycobacteriales</taxon>
        <taxon>Nocardiaceae</taxon>
        <taxon>Rhodococcus</taxon>
    </lineage>
</organism>
<keyword evidence="2" id="KW-0732">Signal</keyword>
<evidence type="ECO:0000313" key="4">
    <source>
        <dbReference type="Proteomes" id="UP001275440"/>
    </source>
</evidence>
<feature type="region of interest" description="Disordered" evidence="1">
    <location>
        <begin position="62"/>
        <end position="84"/>
    </location>
</feature>
<comment type="caution">
    <text evidence="3">The sequence shown here is derived from an EMBL/GenBank/DDBJ whole genome shotgun (WGS) entry which is preliminary data.</text>
</comment>
<protein>
    <recommendedName>
        <fullName evidence="5">Intersectin-EH binding protein Ibp1</fullName>
    </recommendedName>
</protein>
<evidence type="ECO:0000256" key="2">
    <source>
        <dbReference type="SAM" id="SignalP"/>
    </source>
</evidence>
<evidence type="ECO:0000256" key="1">
    <source>
        <dbReference type="SAM" id="MobiDB-lite"/>
    </source>
</evidence>
<evidence type="ECO:0000313" key="3">
    <source>
        <dbReference type="EMBL" id="MDV2474594.1"/>
    </source>
</evidence>
<gene>
    <name evidence="3" type="ORF">F8M49_02655</name>
</gene>
<dbReference type="Proteomes" id="UP001275440">
    <property type="component" value="Unassembled WGS sequence"/>
</dbReference>
<accession>A0ABU3WKS5</accession>
<proteinExistence type="predicted"/>
<keyword evidence="4" id="KW-1185">Reference proteome</keyword>
<reference evidence="3 4" key="1">
    <citation type="submission" date="2019-10" db="EMBL/GenBank/DDBJ databases">
        <title>Draft Genome Assembly of Rhodococcus zopfii DSM44189.</title>
        <authorList>
            <person name="Sutton J.M."/>
            <person name="Akob D.M."/>
            <person name="Bushman T.J."/>
        </authorList>
    </citation>
    <scope>NUCLEOTIDE SEQUENCE [LARGE SCALE GENOMIC DNA]</scope>
    <source>
        <strain evidence="3 4">DSM 44189</strain>
    </source>
</reference>
<sequence>MGTKMIRGAIMAMAAAGAVLAAAGVAQAGGAPHGWTPGPTVEQGAPQQPIIDPDCIPIQPGVQVPDPTDVPCKTPGGFSGVMPR</sequence>
<evidence type="ECO:0008006" key="5">
    <source>
        <dbReference type="Google" id="ProtNLM"/>
    </source>
</evidence>
<dbReference type="EMBL" id="WBMO01000001">
    <property type="protein sequence ID" value="MDV2474594.1"/>
    <property type="molecule type" value="Genomic_DNA"/>
</dbReference>